<sequence length="642" mass="68270">VQLRYISIPALIGEAGGDPWAINQSLQEGRPAQIADLAEAFHAAGRCTAESSAAFDEARRRFEASWNRENGDHPINDSAEVQRVTKSLGAQSLQLPKIGVDLENIAATLAEAQRTGAVLISQLEGQLQQLDSEIGQAVEAEKDIHLTAAEESLLDQHITALEDEAIADTKSALGQIESLRDGYSDYLQRSMATLHADGYDPDVLQAVDAVPQIPPPGTSPQDVNKWWTSLTPEERQRLIAEHPDQIGNLNGVPVLARNTANMAVKDQDLARVRDVAGRYGVDVKDVMRDPSKYGLTATDITRYQNADQTQQGLDRDSDHGHNPVFLFAYDPLAFGGKGRAAIAIGNPDMAKNTSVIVPGTSSSVKGGWLHDNNNDALNLYGQANAADPNNPTAVIAWMGYDAPNDFNDVQRISTPALARTGGQALAQDVNGLWATHLGGGQHVTVLGHSYGSTTVADAFASGHMHANDAVLIGCPGTDLAPNADSFHLDGGHVYVGDASTDPVGMLGQLNGLSHYVNQDNIGGQVLGLTPGLGTDPAADGFGSVRFRAEVPGSDGINPHDHSYYYHPGSEALHSMADIASGHGDALESDGMTAEHRYQPGKINIPGFGQVGPGIPGVVIDPEWSRPPASVTDDHVFDDQHHH</sequence>
<evidence type="ECO:0008006" key="5">
    <source>
        <dbReference type="Google" id="ProtNLM"/>
    </source>
</evidence>
<dbReference type="InterPro" id="IPR054469">
    <property type="entry name" value="Pred_hydrolase_N"/>
</dbReference>
<dbReference type="InterPro" id="IPR010427">
    <property type="entry name" value="DUF1023"/>
</dbReference>
<dbReference type="Proteomes" id="UP000240424">
    <property type="component" value="Unassembled WGS sequence"/>
</dbReference>
<dbReference type="EMBL" id="FUEZ01000004">
    <property type="protein sequence ID" value="SPM41927.1"/>
    <property type="molecule type" value="Genomic_DNA"/>
</dbReference>
<feature type="non-terminal residue" evidence="3">
    <location>
        <position position="1"/>
    </location>
</feature>
<feature type="domain" description="Predicted hydrolase N-terminal" evidence="2">
    <location>
        <begin position="2"/>
        <end position="194"/>
    </location>
</feature>
<evidence type="ECO:0000259" key="1">
    <source>
        <dbReference type="Pfam" id="PF06259"/>
    </source>
</evidence>
<dbReference type="AlphaFoldDB" id="A0A2U3PDU3"/>
<protein>
    <recommendedName>
        <fullName evidence="5">Alpha/beta hydrolase</fullName>
    </recommendedName>
</protein>
<evidence type="ECO:0000259" key="2">
    <source>
        <dbReference type="Pfam" id="PF22905"/>
    </source>
</evidence>
<evidence type="ECO:0000313" key="4">
    <source>
        <dbReference type="Proteomes" id="UP000240424"/>
    </source>
</evidence>
<name>A0A2U3PDU3_9MYCO</name>
<organism evidence="3 4">
    <name type="scientific">Mycobacterium numidiamassiliense</name>
    <dbReference type="NCBI Taxonomy" id="1841861"/>
    <lineage>
        <taxon>Bacteria</taxon>
        <taxon>Bacillati</taxon>
        <taxon>Actinomycetota</taxon>
        <taxon>Actinomycetes</taxon>
        <taxon>Mycobacteriales</taxon>
        <taxon>Mycobacteriaceae</taxon>
        <taxon>Mycobacterium</taxon>
    </lineage>
</organism>
<proteinExistence type="predicted"/>
<dbReference type="Pfam" id="PF22905">
    <property type="entry name" value="Hydro_N_hd"/>
    <property type="match status" value="1"/>
</dbReference>
<dbReference type="Pfam" id="PF06259">
    <property type="entry name" value="Abhydrolase_8"/>
    <property type="match status" value="1"/>
</dbReference>
<dbReference type="STRING" id="1841861.GCA_900157365_02464"/>
<keyword evidence="4" id="KW-1185">Reference proteome</keyword>
<gene>
    <name evidence="3" type="ORF">MNAB215_4144</name>
</gene>
<feature type="domain" description="DUF1023" evidence="1">
    <location>
        <begin position="336"/>
        <end position="508"/>
    </location>
</feature>
<accession>A0A2U3PDU3</accession>
<evidence type="ECO:0000313" key="3">
    <source>
        <dbReference type="EMBL" id="SPM41927.1"/>
    </source>
</evidence>
<reference evidence="3 4" key="1">
    <citation type="submission" date="2017-01" db="EMBL/GenBank/DDBJ databases">
        <authorList>
            <consortium name="Urmite Genomes"/>
        </authorList>
    </citation>
    <scope>NUCLEOTIDE SEQUENCE [LARGE SCALE GENOMIC DNA]</scope>
    <source>
        <strain evidence="3 4">AB215</strain>
    </source>
</reference>